<keyword evidence="2" id="KW-1185">Reference proteome</keyword>
<evidence type="ECO:0000313" key="1">
    <source>
        <dbReference type="EMBL" id="AFZ08106.1"/>
    </source>
</evidence>
<dbReference type="AlphaFoldDB" id="K9VJJ4"/>
<sequence length="234" mass="27996">MNDEYNPSEGEDHPSDRQLLYQEFDSLVTQICQETSNPWKRRRLVNQLVIKITNSGLIWKNKDNVPYYEDALQEQWEFFYSNLCESRTGTQYDRDRGSVITWFNNYFKWRLLNWASRVDRENQRRCDLEQFSEDGTPIDRIEILPAEDESHILECIQYFEEVKIWIETNPNGVLSDHIRGRKDLTCQVILRSLSSGKNFMTIAAEFACPYPTIHGFYKKKCRPRLVEFRENHDY</sequence>
<gene>
    <name evidence="1" type="ORF">Osc7112_3762</name>
</gene>
<dbReference type="Proteomes" id="UP000010478">
    <property type="component" value="Chromosome"/>
</dbReference>
<accession>K9VJJ4</accession>
<dbReference type="EMBL" id="CP003614">
    <property type="protein sequence ID" value="AFZ08106.1"/>
    <property type="molecule type" value="Genomic_DNA"/>
</dbReference>
<dbReference type="KEGG" id="oni:Osc7112_3762"/>
<dbReference type="eggNOG" id="COG1595">
    <property type="taxonomic scope" value="Bacteria"/>
</dbReference>
<reference evidence="1 2" key="1">
    <citation type="submission" date="2012-05" db="EMBL/GenBank/DDBJ databases">
        <title>Finished chromosome of genome of Oscillatoria sp. PCC 7112.</title>
        <authorList>
            <consortium name="US DOE Joint Genome Institute"/>
            <person name="Gugger M."/>
            <person name="Coursin T."/>
            <person name="Rippka R."/>
            <person name="Tandeau De Marsac N."/>
            <person name="Huntemann M."/>
            <person name="Wei C.-L."/>
            <person name="Han J."/>
            <person name="Detter J.C."/>
            <person name="Han C."/>
            <person name="Tapia R."/>
            <person name="Davenport K."/>
            <person name="Daligault H."/>
            <person name="Erkkila T."/>
            <person name="Gu W."/>
            <person name="Munk A.C.C."/>
            <person name="Teshima H."/>
            <person name="Xu Y."/>
            <person name="Chain P."/>
            <person name="Chen A."/>
            <person name="Krypides N."/>
            <person name="Mavromatis K."/>
            <person name="Markowitz V."/>
            <person name="Szeto E."/>
            <person name="Ivanova N."/>
            <person name="Mikhailova N."/>
            <person name="Ovchinnikova G."/>
            <person name="Pagani I."/>
            <person name="Pati A."/>
            <person name="Goodwin L."/>
            <person name="Peters L."/>
            <person name="Pitluck S."/>
            <person name="Woyke T."/>
            <person name="Kerfeld C."/>
        </authorList>
    </citation>
    <scope>NUCLEOTIDE SEQUENCE [LARGE SCALE GENOMIC DNA]</scope>
    <source>
        <strain evidence="1 2">PCC 7112</strain>
    </source>
</reference>
<dbReference type="HOGENOM" id="CLU_077415_2_0_3"/>
<protein>
    <submittedName>
        <fullName evidence="1">Uncharacterized protein</fullName>
    </submittedName>
</protein>
<organism evidence="1 2">
    <name type="scientific">Phormidium nigroviride PCC 7112</name>
    <dbReference type="NCBI Taxonomy" id="179408"/>
    <lineage>
        <taxon>Bacteria</taxon>
        <taxon>Bacillati</taxon>
        <taxon>Cyanobacteriota</taxon>
        <taxon>Cyanophyceae</taxon>
        <taxon>Oscillatoriophycideae</taxon>
        <taxon>Oscillatoriales</taxon>
        <taxon>Oscillatoriaceae</taxon>
        <taxon>Phormidium</taxon>
    </lineage>
</organism>
<dbReference type="RefSeq" id="WP_015177361.1">
    <property type="nucleotide sequence ID" value="NC_019729.1"/>
</dbReference>
<dbReference type="STRING" id="179408.Osc7112_3762"/>
<proteinExistence type="predicted"/>
<evidence type="ECO:0000313" key="2">
    <source>
        <dbReference type="Proteomes" id="UP000010478"/>
    </source>
</evidence>
<name>K9VJJ4_9CYAN</name>
<dbReference type="OrthoDB" id="454880at2"/>